<evidence type="ECO:0000313" key="1">
    <source>
        <dbReference type="EMBL" id="GFT16394.1"/>
    </source>
</evidence>
<organism evidence="1 2">
    <name type="scientific">Nephila pilipes</name>
    <name type="common">Giant wood spider</name>
    <name type="synonym">Nephila maculata</name>
    <dbReference type="NCBI Taxonomy" id="299642"/>
    <lineage>
        <taxon>Eukaryota</taxon>
        <taxon>Metazoa</taxon>
        <taxon>Ecdysozoa</taxon>
        <taxon>Arthropoda</taxon>
        <taxon>Chelicerata</taxon>
        <taxon>Arachnida</taxon>
        <taxon>Araneae</taxon>
        <taxon>Araneomorphae</taxon>
        <taxon>Entelegynae</taxon>
        <taxon>Araneoidea</taxon>
        <taxon>Nephilidae</taxon>
        <taxon>Nephila</taxon>
    </lineage>
</organism>
<sequence length="66" mass="7118">MPNVPLLCKKGTVCGIANGDFPRHGGDKNDGRSWSMVPFSRRQTPMGPSRVSGLSELCPRCASFPL</sequence>
<name>A0A8X6NJB3_NEPPI</name>
<dbReference type="Proteomes" id="UP000887013">
    <property type="component" value="Unassembled WGS sequence"/>
</dbReference>
<gene>
    <name evidence="1" type="ORF">NPIL_212341</name>
</gene>
<reference evidence="1" key="1">
    <citation type="submission" date="2020-08" db="EMBL/GenBank/DDBJ databases">
        <title>Multicomponent nature underlies the extraordinary mechanical properties of spider dragline silk.</title>
        <authorList>
            <person name="Kono N."/>
            <person name="Nakamura H."/>
            <person name="Mori M."/>
            <person name="Yoshida Y."/>
            <person name="Ohtoshi R."/>
            <person name="Malay A.D."/>
            <person name="Moran D.A.P."/>
            <person name="Tomita M."/>
            <person name="Numata K."/>
            <person name="Arakawa K."/>
        </authorList>
    </citation>
    <scope>NUCLEOTIDE SEQUENCE</scope>
</reference>
<protein>
    <submittedName>
        <fullName evidence="1">Uncharacterized protein</fullName>
    </submittedName>
</protein>
<comment type="caution">
    <text evidence="1">The sequence shown here is derived from an EMBL/GenBank/DDBJ whole genome shotgun (WGS) entry which is preliminary data.</text>
</comment>
<evidence type="ECO:0000313" key="2">
    <source>
        <dbReference type="Proteomes" id="UP000887013"/>
    </source>
</evidence>
<keyword evidence="2" id="KW-1185">Reference proteome</keyword>
<dbReference type="AlphaFoldDB" id="A0A8X6NJB3"/>
<accession>A0A8X6NJB3</accession>
<dbReference type="EMBL" id="BMAW01058452">
    <property type="protein sequence ID" value="GFT16394.1"/>
    <property type="molecule type" value="Genomic_DNA"/>
</dbReference>
<proteinExistence type="predicted"/>